<dbReference type="GO" id="GO:0016853">
    <property type="term" value="F:isomerase activity"/>
    <property type="evidence" value="ECO:0007669"/>
    <property type="project" value="UniProtKB-KW"/>
</dbReference>
<dbReference type="Pfam" id="PF01361">
    <property type="entry name" value="Tautomerase"/>
    <property type="match status" value="1"/>
</dbReference>
<feature type="domain" description="4-oxalocrotonate tautomerase-like" evidence="3">
    <location>
        <begin position="14"/>
        <end position="72"/>
    </location>
</feature>
<sequence>MQRNYTVLYISYMPFAHVVVPAGALSVEKKQKIVELVTDAIVAAEEAPPALRPYVTVLVSEAAEGGWGIGGRGYTGPELRGLVREAAARGTS</sequence>
<evidence type="ECO:0000313" key="4">
    <source>
        <dbReference type="EMBL" id="BDE07439.1"/>
    </source>
</evidence>
<feature type="transmembrane region" description="Helical" evidence="2">
    <location>
        <begin position="6"/>
        <end position="27"/>
    </location>
</feature>
<organism evidence="4 5">
    <name type="scientific">Vulcanimicrobium alpinum</name>
    <dbReference type="NCBI Taxonomy" id="3016050"/>
    <lineage>
        <taxon>Bacteria</taxon>
        <taxon>Bacillati</taxon>
        <taxon>Vulcanimicrobiota</taxon>
        <taxon>Vulcanimicrobiia</taxon>
        <taxon>Vulcanimicrobiales</taxon>
        <taxon>Vulcanimicrobiaceae</taxon>
        <taxon>Vulcanimicrobium</taxon>
    </lineage>
</organism>
<accession>A0AAN2CAK1</accession>
<name>A0AAN2CAK1_UNVUL</name>
<dbReference type="KEGG" id="vab:WPS_27150"/>
<evidence type="ECO:0000313" key="5">
    <source>
        <dbReference type="Proteomes" id="UP001317532"/>
    </source>
</evidence>
<dbReference type="AlphaFoldDB" id="A0AAN2CAK1"/>
<keyword evidence="2" id="KW-0812">Transmembrane</keyword>
<dbReference type="SUPFAM" id="SSF55331">
    <property type="entry name" value="Tautomerase/MIF"/>
    <property type="match status" value="1"/>
</dbReference>
<dbReference type="EMBL" id="AP025523">
    <property type="protein sequence ID" value="BDE07439.1"/>
    <property type="molecule type" value="Genomic_DNA"/>
</dbReference>
<evidence type="ECO:0000256" key="2">
    <source>
        <dbReference type="SAM" id="Phobius"/>
    </source>
</evidence>
<keyword evidence="5" id="KW-1185">Reference proteome</keyword>
<dbReference type="InterPro" id="IPR004370">
    <property type="entry name" value="4-OT-like_dom"/>
</dbReference>
<protein>
    <recommendedName>
        <fullName evidence="3">4-oxalocrotonate tautomerase-like domain-containing protein</fullName>
    </recommendedName>
</protein>
<gene>
    <name evidence="4" type="ORF">WPS_27150</name>
</gene>
<evidence type="ECO:0000256" key="1">
    <source>
        <dbReference type="ARBA" id="ARBA00023235"/>
    </source>
</evidence>
<dbReference type="Proteomes" id="UP001317532">
    <property type="component" value="Chromosome"/>
</dbReference>
<proteinExistence type="predicted"/>
<dbReference type="Gene3D" id="3.30.429.10">
    <property type="entry name" value="Macrophage Migration Inhibitory Factor"/>
    <property type="match status" value="1"/>
</dbReference>
<keyword evidence="2" id="KW-1133">Transmembrane helix</keyword>
<dbReference type="InterPro" id="IPR014347">
    <property type="entry name" value="Tautomerase/MIF_sf"/>
</dbReference>
<keyword evidence="1" id="KW-0413">Isomerase</keyword>
<reference evidence="4 5" key="1">
    <citation type="journal article" date="2022" name="ISME Commun">
        <title>Vulcanimicrobium alpinus gen. nov. sp. nov., the first cultivated representative of the candidate phylum 'Eremiobacterota', is a metabolically versatile aerobic anoxygenic phototroph.</title>
        <authorList>
            <person name="Yabe S."/>
            <person name="Muto K."/>
            <person name="Abe K."/>
            <person name="Yokota A."/>
            <person name="Staudigel H."/>
            <person name="Tebo B.M."/>
        </authorList>
    </citation>
    <scope>NUCLEOTIDE SEQUENCE [LARGE SCALE GENOMIC DNA]</scope>
    <source>
        <strain evidence="4 5">WC8-2</strain>
    </source>
</reference>
<keyword evidence="2" id="KW-0472">Membrane</keyword>
<evidence type="ECO:0000259" key="3">
    <source>
        <dbReference type="Pfam" id="PF01361"/>
    </source>
</evidence>